<comment type="caution">
    <text evidence="1">The sequence shown here is derived from an EMBL/GenBank/DDBJ whole genome shotgun (WGS) entry which is preliminary data.</text>
</comment>
<dbReference type="RefSeq" id="WP_085144446.1">
    <property type="nucleotide sequence ID" value="NZ_JACKUA010000036.1"/>
</dbReference>
<dbReference type="GO" id="GO:0005524">
    <property type="term" value="F:ATP binding"/>
    <property type="evidence" value="ECO:0007669"/>
    <property type="project" value="InterPro"/>
</dbReference>
<name>A0A1X2FCC8_9MYCO</name>
<organism evidence="1 2">
    <name type="scientific">Mycolicibacterium wolinskyi</name>
    <dbReference type="NCBI Taxonomy" id="59750"/>
    <lineage>
        <taxon>Bacteria</taxon>
        <taxon>Bacillati</taxon>
        <taxon>Actinomycetota</taxon>
        <taxon>Actinomycetes</taxon>
        <taxon>Mycobacteriales</taxon>
        <taxon>Mycobacteriaceae</taxon>
        <taxon>Mycolicibacterium</taxon>
    </lineage>
</organism>
<gene>
    <name evidence="1" type="ORF">AWC31_00985</name>
</gene>
<sequence length="200" mass="21554">MRDEKAVITHHEAGHAVAALMTVAGDLEGPVSACIVAGRGTGNTKINDWVIDEPVQAAFVFYAGPWAEARVQWRQPALEGLDDTDASGRSFRMAVRAAFLEGVGRTGDLAYYNGMAKIDSSIPERETDWSRALERAWPVIGALAKALRDGLDAAEPGPHPYAELPDNDGLTATRYEIAGDDVVALVQPQLEARGIWRSVT</sequence>
<accession>A0A1X2FCC8</accession>
<protein>
    <recommendedName>
        <fullName evidence="3">Peptidase M41 domain-containing protein</fullName>
    </recommendedName>
</protein>
<reference evidence="1 2" key="1">
    <citation type="submission" date="2016-01" db="EMBL/GenBank/DDBJ databases">
        <title>The new phylogeny of the genus Mycobacterium.</title>
        <authorList>
            <person name="Tarcisio F."/>
            <person name="Conor M."/>
            <person name="Antonella G."/>
            <person name="Elisabetta G."/>
            <person name="Giulia F.S."/>
            <person name="Sara T."/>
            <person name="Anna F."/>
            <person name="Clotilde B."/>
            <person name="Roberto B."/>
            <person name="Veronica D.S."/>
            <person name="Fabio R."/>
            <person name="Monica P."/>
            <person name="Olivier J."/>
            <person name="Enrico T."/>
            <person name="Nicola S."/>
        </authorList>
    </citation>
    <scope>NUCLEOTIDE SEQUENCE [LARGE SCALE GENOMIC DNA]</scope>
    <source>
        <strain evidence="1 2">ATCC 700010</strain>
    </source>
</reference>
<dbReference type="EMBL" id="LQQA01000012">
    <property type="protein sequence ID" value="ORX15978.1"/>
    <property type="molecule type" value="Genomic_DNA"/>
</dbReference>
<dbReference type="GO" id="GO:0006508">
    <property type="term" value="P:proteolysis"/>
    <property type="evidence" value="ECO:0007669"/>
    <property type="project" value="InterPro"/>
</dbReference>
<proteinExistence type="predicted"/>
<evidence type="ECO:0000313" key="2">
    <source>
        <dbReference type="Proteomes" id="UP000193964"/>
    </source>
</evidence>
<dbReference type="GO" id="GO:0004176">
    <property type="term" value="F:ATP-dependent peptidase activity"/>
    <property type="evidence" value="ECO:0007669"/>
    <property type="project" value="InterPro"/>
</dbReference>
<dbReference type="GO" id="GO:0004222">
    <property type="term" value="F:metalloendopeptidase activity"/>
    <property type="evidence" value="ECO:0007669"/>
    <property type="project" value="InterPro"/>
</dbReference>
<dbReference type="OrthoDB" id="4737982at2"/>
<evidence type="ECO:0000313" key="1">
    <source>
        <dbReference type="EMBL" id="ORX15978.1"/>
    </source>
</evidence>
<dbReference type="InterPro" id="IPR037219">
    <property type="entry name" value="Peptidase_M41-like"/>
</dbReference>
<dbReference type="AlphaFoldDB" id="A0A1X2FCC8"/>
<dbReference type="Proteomes" id="UP000193964">
    <property type="component" value="Unassembled WGS sequence"/>
</dbReference>
<evidence type="ECO:0008006" key="3">
    <source>
        <dbReference type="Google" id="ProtNLM"/>
    </source>
</evidence>
<dbReference type="SUPFAM" id="SSF140990">
    <property type="entry name" value="FtsH protease domain-like"/>
    <property type="match status" value="1"/>
</dbReference>